<dbReference type="Proteomes" id="UP000691718">
    <property type="component" value="Unassembled WGS sequence"/>
</dbReference>
<accession>A0A8S3W625</accession>
<protein>
    <submittedName>
        <fullName evidence="1">(apollo) hypothetical protein</fullName>
    </submittedName>
</protein>
<sequence>MAGPRRKRARALHAHPTVVREHRAHYTYTCPRLYIRPARGTSRARAASEHTHCTRTQQWYVNIAHTTHIPAHVCTLDLRAVHRGPAPQASTRTARAPNGGT</sequence>
<gene>
    <name evidence="1" type="ORF">PAPOLLO_LOCUS2380</name>
</gene>
<evidence type="ECO:0000313" key="1">
    <source>
        <dbReference type="EMBL" id="CAG4942157.1"/>
    </source>
</evidence>
<reference evidence="1" key="1">
    <citation type="submission" date="2021-04" db="EMBL/GenBank/DDBJ databases">
        <authorList>
            <person name="Tunstrom K."/>
        </authorList>
    </citation>
    <scope>NUCLEOTIDE SEQUENCE</scope>
</reference>
<name>A0A8S3W625_PARAO</name>
<organism evidence="1 2">
    <name type="scientific">Parnassius apollo</name>
    <name type="common">Apollo butterfly</name>
    <name type="synonym">Papilio apollo</name>
    <dbReference type="NCBI Taxonomy" id="110799"/>
    <lineage>
        <taxon>Eukaryota</taxon>
        <taxon>Metazoa</taxon>
        <taxon>Ecdysozoa</taxon>
        <taxon>Arthropoda</taxon>
        <taxon>Hexapoda</taxon>
        <taxon>Insecta</taxon>
        <taxon>Pterygota</taxon>
        <taxon>Neoptera</taxon>
        <taxon>Endopterygota</taxon>
        <taxon>Lepidoptera</taxon>
        <taxon>Glossata</taxon>
        <taxon>Ditrysia</taxon>
        <taxon>Papilionoidea</taxon>
        <taxon>Papilionidae</taxon>
        <taxon>Parnassiinae</taxon>
        <taxon>Parnassini</taxon>
        <taxon>Parnassius</taxon>
        <taxon>Parnassius</taxon>
    </lineage>
</organism>
<keyword evidence="2" id="KW-1185">Reference proteome</keyword>
<comment type="caution">
    <text evidence="1">The sequence shown here is derived from an EMBL/GenBank/DDBJ whole genome shotgun (WGS) entry which is preliminary data.</text>
</comment>
<proteinExistence type="predicted"/>
<dbReference type="EMBL" id="CAJQZP010000164">
    <property type="protein sequence ID" value="CAG4942157.1"/>
    <property type="molecule type" value="Genomic_DNA"/>
</dbReference>
<evidence type="ECO:0000313" key="2">
    <source>
        <dbReference type="Proteomes" id="UP000691718"/>
    </source>
</evidence>
<dbReference type="AlphaFoldDB" id="A0A8S3W625"/>